<protein>
    <submittedName>
        <fullName evidence="2">BQ5605_C006g04182 protein</fullName>
    </submittedName>
</protein>
<evidence type="ECO:0000313" key="2">
    <source>
        <dbReference type="EMBL" id="SGY56858.1"/>
    </source>
</evidence>
<reference evidence="2 3" key="1">
    <citation type="submission" date="2016-11" db="EMBL/GenBank/DDBJ databases">
        <authorList>
            <person name="Jaros S."/>
            <person name="Januszkiewicz K."/>
            <person name="Wedrychowicz H."/>
        </authorList>
    </citation>
    <scope>NUCLEOTIDE SEQUENCE [LARGE SCALE GENOMIC DNA]</scope>
</reference>
<evidence type="ECO:0000313" key="3">
    <source>
        <dbReference type="Proteomes" id="UP000249464"/>
    </source>
</evidence>
<gene>
    <name evidence="2" type="primary">BQ5605_C006g04182</name>
    <name evidence="2" type="ORF">BQ5605_C006G04182</name>
</gene>
<proteinExistence type="predicted"/>
<dbReference type="EMBL" id="FQNC01000044">
    <property type="protein sequence ID" value="SGY56858.1"/>
    <property type="molecule type" value="Genomic_DNA"/>
</dbReference>
<keyword evidence="3" id="KW-1185">Reference proteome</keyword>
<evidence type="ECO:0000256" key="1">
    <source>
        <dbReference type="SAM" id="MobiDB-lite"/>
    </source>
</evidence>
<accession>A0A2X0P8J9</accession>
<feature type="region of interest" description="Disordered" evidence="1">
    <location>
        <begin position="270"/>
        <end position="297"/>
    </location>
</feature>
<organism evidence="2 3">
    <name type="scientific">Microbotryum silenes-dioicae</name>
    <dbReference type="NCBI Taxonomy" id="796604"/>
    <lineage>
        <taxon>Eukaryota</taxon>
        <taxon>Fungi</taxon>
        <taxon>Dikarya</taxon>
        <taxon>Basidiomycota</taxon>
        <taxon>Pucciniomycotina</taxon>
        <taxon>Microbotryomycetes</taxon>
        <taxon>Microbotryales</taxon>
        <taxon>Microbotryaceae</taxon>
        <taxon>Microbotryum</taxon>
    </lineage>
</organism>
<dbReference type="AlphaFoldDB" id="A0A2X0P8J9"/>
<name>A0A2X0P8J9_9BASI</name>
<dbReference type="Proteomes" id="UP000249464">
    <property type="component" value="Unassembled WGS sequence"/>
</dbReference>
<sequence>MELTSYNGGPIDQQEARDELRALVRQYQLFKIQPDHRSDFRFILSRMHCGAGFQEVVPFELRQDPKYLENYESELVSMAKTYVSTNLKDVRKLAATRAKMFLESDYGNPYLEQHRARAAGNDDAPQPASRLPNLETLFTLYGNDDTVENILRPLLLGGTKASTHRKVDLPYRRRWITTVVALIGWEVACWVTQYEGRKLKRANPDTNNKQANAQYTHSSVDTSYLVHTVNRYMAHPLPGGTASGPDDPEGSDGLVWCWDMTNGTAFEKVKAKPDLPPAPDPVERRAAGTGCSEQDFEQETTALASAVRAFFDGDRPETQERAADSD</sequence>